<dbReference type="Gene3D" id="3.40.50.450">
    <property type="match status" value="1"/>
</dbReference>
<name>A0ABQ4N5X5_9BACL</name>
<dbReference type="Proteomes" id="UP000680304">
    <property type="component" value="Unassembled WGS sequence"/>
</dbReference>
<gene>
    <name evidence="1" type="ORF">PACILC2_21710</name>
</gene>
<dbReference type="EMBL" id="BOVJ01000067">
    <property type="protein sequence ID" value="GIQ63603.1"/>
    <property type="molecule type" value="Genomic_DNA"/>
</dbReference>
<accession>A0ABQ4N5X5</accession>
<organism evidence="1 2">
    <name type="scientific">Paenibacillus cisolokensis</name>
    <dbReference type="NCBI Taxonomy" id="1658519"/>
    <lineage>
        <taxon>Bacteria</taxon>
        <taxon>Bacillati</taxon>
        <taxon>Bacillota</taxon>
        <taxon>Bacilli</taxon>
        <taxon>Bacillales</taxon>
        <taxon>Paenibacillaceae</taxon>
        <taxon>Paenibacillus</taxon>
    </lineage>
</organism>
<dbReference type="RefSeq" id="WP_213528702.1">
    <property type="nucleotide sequence ID" value="NZ_BOVJ01000067.1"/>
</dbReference>
<reference evidence="1 2" key="1">
    <citation type="submission" date="2021-04" db="EMBL/GenBank/DDBJ databases">
        <title>Draft genome sequence of Paenibacillus cisolokensis, LC2-13A.</title>
        <authorList>
            <person name="Uke A."/>
            <person name="Chhe C."/>
            <person name="Baramee S."/>
            <person name="Kosugi A."/>
        </authorList>
    </citation>
    <scope>NUCLEOTIDE SEQUENCE [LARGE SCALE GENOMIC DNA]</scope>
    <source>
        <strain evidence="1 2">LC2-13A</strain>
    </source>
</reference>
<evidence type="ECO:0000313" key="2">
    <source>
        <dbReference type="Proteomes" id="UP000680304"/>
    </source>
</evidence>
<comment type="caution">
    <text evidence="1">The sequence shown here is derived from an EMBL/GenBank/DDBJ whole genome shotgun (WGS) entry which is preliminary data.</text>
</comment>
<dbReference type="SUPFAM" id="SSF52309">
    <property type="entry name" value="N-(deoxy)ribosyltransferase-like"/>
    <property type="match status" value="1"/>
</dbReference>
<sequence>MVKTVNVGLIMPIAAIDNCSEGHWLEVKSIISESLISNDKYQFETKIVSESDSIGLIHKRIVQGIYNSDIVICDVSCKNPNVMFELGMRLAFDKPTVIIKDDKTTFSFDTSGIEHIEYPRDLRFTKIVEFKEILLKKVIATYEDSINDPNHSPFLKSFGQFKVAKLEETEVTPFDLIFDKLSELQSDISSLKKLNNIVKPRRYSPKMDVRNAINEAIDEYMKNLSPDSRLEPDNLTNFVIDYLKNRSTPAYSLPKQLLAEEIWNILDERRASLFS</sequence>
<proteinExistence type="predicted"/>
<protein>
    <recommendedName>
        <fullName evidence="3">RNA helicase</fullName>
    </recommendedName>
</protein>
<keyword evidence="2" id="KW-1185">Reference proteome</keyword>
<evidence type="ECO:0000313" key="1">
    <source>
        <dbReference type="EMBL" id="GIQ63603.1"/>
    </source>
</evidence>
<evidence type="ECO:0008006" key="3">
    <source>
        <dbReference type="Google" id="ProtNLM"/>
    </source>
</evidence>